<dbReference type="RefSeq" id="WP_248868385.1">
    <property type="nucleotide sequence ID" value="NZ_CP086322.1"/>
</dbReference>
<sequence length="151" mass="16926">MPRAKELDALLDAFMKVARPFVSDTSALFSQARIPYAQAGLLLHLFEIGAPRRVSELAHGYGISSRAITPLIDGLEQRNLVQRSPDPHDRRAVLVGPTDEGRAFLTRVEESVHCRGEHTFGQLDRDEIHTLLQLMRKVADHTAQDSYKKEA</sequence>
<dbReference type="InterPro" id="IPR039422">
    <property type="entry name" value="MarR/SlyA-like"/>
</dbReference>
<dbReference type="InterPro" id="IPR036390">
    <property type="entry name" value="WH_DNA-bd_sf"/>
</dbReference>
<dbReference type="SMART" id="SM00347">
    <property type="entry name" value="HTH_MARR"/>
    <property type="match status" value="1"/>
</dbReference>
<evidence type="ECO:0000313" key="2">
    <source>
        <dbReference type="EMBL" id="UQA97435.1"/>
    </source>
</evidence>
<protein>
    <submittedName>
        <fullName evidence="2">MarR family winged helix-turn-helix transcriptional regulator</fullName>
    </submittedName>
</protein>
<dbReference type="InterPro" id="IPR036388">
    <property type="entry name" value="WH-like_DNA-bd_sf"/>
</dbReference>
<dbReference type="Gene3D" id="1.10.10.10">
    <property type="entry name" value="Winged helix-like DNA-binding domain superfamily/Winged helix DNA-binding domain"/>
    <property type="match status" value="1"/>
</dbReference>
<keyword evidence="3" id="KW-1185">Reference proteome</keyword>
<feature type="domain" description="HTH marR-type" evidence="1">
    <location>
        <begin position="7"/>
        <end position="140"/>
    </location>
</feature>
<dbReference type="PRINTS" id="PR00598">
    <property type="entry name" value="HTHMARR"/>
</dbReference>
<dbReference type="InterPro" id="IPR000835">
    <property type="entry name" value="HTH_MarR-typ"/>
</dbReference>
<name>A0ABY4MLX5_9ACTN</name>
<dbReference type="PROSITE" id="PS50995">
    <property type="entry name" value="HTH_MARR_2"/>
    <property type="match status" value="1"/>
</dbReference>
<dbReference type="PANTHER" id="PTHR33164:SF43">
    <property type="entry name" value="HTH-TYPE TRANSCRIPTIONAL REPRESSOR YETL"/>
    <property type="match status" value="1"/>
</dbReference>
<evidence type="ECO:0000313" key="3">
    <source>
        <dbReference type="Proteomes" id="UP000830115"/>
    </source>
</evidence>
<reference evidence="2" key="1">
    <citation type="submission" date="2021-10" db="EMBL/GenBank/DDBJ databases">
        <title>Streptomyces nigrumlapis sp.nov.,an antimicrobial producing actinobacterium isolated from Black Gobi rocks.</title>
        <authorList>
            <person name="Wen Y."/>
            <person name="Zhang W."/>
            <person name="Liu X.G."/>
        </authorList>
    </citation>
    <scope>NUCLEOTIDE SEQUENCE</scope>
    <source>
        <strain evidence="2">ST13-2-2</strain>
    </source>
</reference>
<dbReference type="PANTHER" id="PTHR33164">
    <property type="entry name" value="TRANSCRIPTIONAL REGULATOR, MARR FAMILY"/>
    <property type="match status" value="1"/>
</dbReference>
<dbReference type="Proteomes" id="UP000830115">
    <property type="component" value="Chromosome"/>
</dbReference>
<dbReference type="EMBL" id="CP086322">
    <property type="protein sequence ID" value="UQA97435.1"/>
    <property type="molecule type" value="Genomic_DNA"/>
</dbReference>
<accession>A0ABY4MLX5</accession>
<proteinExistence type="predicted"/>
<dbReference type="SUPFAM" id="SSF46785">
    <property type="entry name" value="Winged helix' DNA-binding domain"/>
    <property type="match status" value="1"/>
</dbReference>
<organism evidence="2 3">
    <name type="scientific">Streptomyces halobius</name>
    <dbReference type="NCBI Taxonomy" id="2879846"/>
    <lineage>
        <taxon>Bacteria</taxon>
        <taxon>Bacillati</taxon>
        <taxon>Actinomycetota</taxon>
        <taxon>Actinomycetes</taxon>
        <taxon>Kitasatosporales</taxon>
        <taxon>Streptomycetaceae</taxon>
        <taxon>Streptomyces</taxon>
    </lineage>
</organism>
<dbReference type="Pfam" id="PF01047">
    <property type="entry name" value="MarR"/>
    <property type="match status" value="1"/>
</dbReference>
<gene>
    <name evidence="2" type="ORF">K9S39_41245</name>
</gene>
<evidence type="ECO:0000259" key="1">
    <source>
        <dbReference type="PROSITE" id="PS50995"/>
    </source>
</evidence>